<dbReference type="FunFam" id="3.90.850.10:FF:000002">
    <property type="entry name" value="2-hydroxyhepta-2,4-diene-1,7-dioate isomerase"/>
    <property type="match status" value="1"/>
</dbReference>
<dbReference type="Proteomes" id="UP000324758">
    <property type="component" value="Unassembled WGS sequence"/>
</dbReference>
<keyword evidence="2" id="KW-0479">Metal-binding</keyword>
<dbReference type="Pfam" id="PF01557">
    <property type="entry name" value="FAA_hydrolase"/>
    <property type="match status" value="1"/>
</dbReference>
<dbReference type="GO" id="GO:0046872">
    <property type="term" value="F:metal ion binding"/>
    <property type="evidence" value="ECO:0007669"/>
    <property type="project" value="UniProtKB-KW"/>
</dbReference>
<dbReference type="GO" id="GO:0016853">
    <property type="term" value="F:isomerase activity"/>
    <property type="evidence" value="ECO:0007669"/>
    <property type="project" value="UniProtKB-ARBA"/>
</dbReference>
<dbReference type="AlphaFoldDB" id="A0A5D3KKC1"/>
<evidence type="ECO:0000259" key="3">
    <source>
        <dbReference type="Pfam" id="PF01557"/>
    </source>
</evidence>
<evidence type="ECO:0000313" key="4">
    <source>
        <dbReference type="EMBL" id="TYL97855.1"/>
    </source>
</evidence>
<dbReference type="EMBL" id="VSSS01000014">
    <property type="protein sequence ID" value="TYL97855.1"/>
    <property type="molecule type" value="Genomic_DNA"/>
</dbReference>
<gene>
    <name evidence="4" type="ORF">FXB40_08105</name>
</gene>
<organism evidence="4 5">
    <name type="scientific">Bradyrhizobium rifense</name>
    <dbReference type="NCBI Taxonomy" id="515499"/>
    <lineage>
        <taxon>Bacteria</taxon>
        <taxon>Pseudomonadati</taxon>
        <taxon>Pseudomonadota</taxon>
        <taxon>Alphaproteobacteria</taxon>
        <taxon>Hyphomicrobiales</taxon>
        <taxon>Nitrobacteraceae</taxon>
        <taxon>Bradyrhizobium</taxon>
    </lineage>
</organism>
<dbReference type="OrthoDB" id="5197601at2"/>
<sequence length="287" mass="30802">MRVVRYDHQGAGRLGIREGSEVVDLSHADRELPSDVADLLRAGPDAQDALISAARSSRTRLPVADLKVLPPASSCGKIICLGLNYIDHAAEGGAKPPDYPMIFLRAATSFVGHNIPMIRPNCSDQFDYEAELVAFIGKKGRHISRADALSHVAGYSIFNDGSIRDYQWKTSQWTVGKNFDGTGGFGPEFVSADEVPSGASGLKIQSRLNGQTMQDANTKDMVFGVADTISLISECMTLDPGDILVMGTPGGVGAARKPPVFMKPGDVCEIEIESIGVLRNPIEQESR</sequence>
<reference evidence="4 5" key="1">
    <citation type="submission" date="2019-08" db="EMBL/GenBank/DDBJ databases">
        <title>Bradyrhizobium hipponensis sp. nov., a rhizobium isolated from a Lupinus angustifolius root nodule in Tunisia.</title>
        <authorList>
            <person name="Off K."/>
            <person name="Rejili M."/>
            <person name="Mars M."/>
            <person name="Brachmann A."/>
            <person name="Marin M."/>
        </authorList>
    </citation>
    <scope>NUCLEOTIDE SEQUENCE [LARGE SCALE GENOMIC DNA]</scope>
    <source>
        <strain evidence="4 5">CTAW71</strain>
    </source>
</reference>
<proteinExistence type="inferred from homology"/>
<dbReference type="InterPro" id="IPR036663">
    <property type="entry name" value="Fumarylacetoacetase_C_sf"/>
</dbReference>
<evidence type="ECO:0000256" key="1">
    <source>
        <dbReference type="ARBA" id="ARBA00010211"/>
    </source>
</evidence>
<comment type="similarity">
    <text evidence="1">Belongs to the FAH family.</text>
</comment>
<dbReference type="PANTHER" id="PTHR42796:SF4">
    <property type="entry name" value="FUMARYLACETOACETATE HYDROLASE DOMAIN-CONTAINING PROTEIN 2A"/>
    <property type="match status" value="1"/>
</dbReference>
<evidence type="ECO:0000256" key="2">
    <source>
        <dbReference type="ARBA" id="ARBA00022723"/>
    </source>
</evidence>
<dbReference type="InterPro" id="IPR011234">
    <property type="entry name" value="Fumarylacetoacetase-like_C"/>
</dbReference>
<dbReference type="SUPFAM" id="SSF56529">
    <property type="entry name" value="FAH"/>
    <property type="match status" value="1"/>
</dbReference>
<dbReference type="PANTHER" id="PTHR42796">
    <property type="entry name" value="FUMARYLACETOACETATE HYDROLASE DOMAIN-CONTAINING PROTEIN 2A-RELATED"/>
    <property type="match status" value="1"/>
</dbReference>
<dbReference type="GO" id="GO:0016787">
    <property type="term" value="F:hydrolase activity"/>
    <property type="evidence" value="ECO:0007669"/>
    <property type="project" value="UniProtKB-KW"/>
</dbReference>
<dbReference type="InterPro" id="IPR051121">
    <property type="entry name" value="FAH"/>
</dbReference>
<keyword evidence="5" id="KW-1185">Reference proteome</keyword>
<name>A0A5D3KKC1_9BRAD</name>
<evidence type="ECO:0000313" key="5">
    <source>
        <dbReference type="Proteomes" id="UP000324758"/>
    </source>
</evidence>
<feature type="domain" description="Fumarylacetoacetase-like C-terminal" evidence="3">
    <location>
        <begin position="77"/>
        <end position="282"/>
    </location>
</feature>
<protein>
    <submittedName>
        <fullName evidence="4">Fumarylacetoacetate hydrolase family protein</fullName>
    </submittedName>
</protein>
<dbReference type="RefSeq" id="WP_148771677.1">
    <property type="nucleotide sequence ID" value="NZ_VSSS01000014.1"/>
</dbReference>
<dbReference type="GO" id="GO:0019752">
    <property type="term" value="P:carboxylic acid metabolic process"/>
    <property type="evidence" value="ECO:0007669"/>
    <property type="project" value="UniProtKB-ARBA"/>
</dbReference>
<accession>A0A5D3KKC1</accession>
<comment type="caution">
    <text evidence="4">The sequence shown here is derived from an EMBL/GenBank/DDBJ whole genome shotgun (WGS) entry which is preliminary data.</text>
</comment>
<keyword evidence="4" id="KW-0378">Hydrolase</keyword>
<dbReference type="Gene3D" id="3.90.850.10">
    <property type="entry name" value="Fumarylacetoacetase-like, C-terminal domain"/>
    <property type="match status" value="1"/>
</dbReference>